<evidence type="ECO:0000313" key="7">
    <source>
        <dbReference type="EnsemblMetazoa" id="LLOJ001503-PA"/>
    </source>
</evidence>
<dbReference type="InterPro" id="IPR015817">
    <property type="entry name" value="Vitellinogen_open_b-sht_sub1"/>
</dbReference>
<dbReference type="Gene3D" id="2.20.80.10">
    <property type="entry name" value="Lipovitellin-phosvitin complex, chain A, domain 4"/>
    <property type="match status" value="1"/>
</dbReference>
<reference evidence="8" key="1">
    <citation type="submission" date="2012-05" db="EMBL/GenBank/DDBJ databases">
        <title>Whole Genome Assembly of Lutzomyia longipalpis.</title>
        <authorList>
            <person name="Richards S."/>
            <person name="Qu C."/>
            <person name="Dillon R."/>
            <person name="Worley K."/>
            <person name="Scherer S."/>
            <person name="Batterton M."/>
            <person name="Taylor A."/>
            <person name="Hawes A."/>
            <person name="Hernandez B."/>
            <person name="Kovar C."/>
            <person name="Mandapat C."/>
            <person name="Pham C."/>
            <person name="Qu C."/>
            <person name="Jing C."/>
            <person name="Bess C."/>
            <person name="Bandaranaike D."/>
            <person name="Ngo D."/>
            <person name="Ongeri F."/>
            <person name="Arias F."/>
            <person name="Lara F."/>
            <person name="Weissenberger G."/>
            <person name="Kamau G."/>
            <person name="Han H."/>
            <person name="Shen H."/>
            <person name="Dinh H."/>
            <person name="Khalil I."/>
            <person name="Jones J."/>
            <person name="Shafer J."/>
            <person name="Jayaseelan J."/>
            <person name="Quiroz J."/>
            <person name="Blankenburg K."/>
            <person name="Nguyen L."/>
            <person name="Jackson L."/>
            <person name="Francisco L."/>
            <person name="Tang L.-Y."/>
            <person name="Pu L.-L."/>
            <person name="Perales L."/>
            <person name="Lorensuhewa L."/>
            <person name="Munidasa M."/>
            <person name="Coyle M."/>
            <person name="Taylor M."/>
            <person name="Puazo M."/>
            <person name="Firestine M."/>
            <person name="Scheel M."/>
            <person name="Javaid M."/>
            <person name="Wang M."/>
            <person name="Li M."/>
            <person name="Tabassum N."/>
            <person name="Saada N."/>
            <person name="Osuji N."/>
            <person name="Aqrawi P."/>
            <person name="Fu Q."/>
            <person name="Thornton R."/>
            <person name="Raj R."/>
            <person name="Goodspeed R."/>
            <person name="Mata R."/>
            <person name="Najjar R."/>
            <person name="Gubbala S."/>
            <person name="Lee S."/>
            <person name="Denson S."/>
            <person name="Patil S."/>
            <person name="Macmil S."/>
            <person name="Qi S."/>
            <person name="Matskevitch T."/>
            <person name="Palculict T."/>
            <person name="Mathew T."/>
            <person name="Vee V."/>
            <person name="Velamala V."/>
            <person name="Korchina V."/>
            <person name="Cai W."/>
            <person name="Liu W."/>
            <person name="Dai W."/>
            <person name="Zou X."/>
            <person name="Zhu Y."/>
            <person name="Zhang Y."/>
            <person name="Wu Y.-Q."/>
            <person name="Xin Y."/>
            <person name="Nazarath L."/>
            <person name="Kovar C."/>
            <person name="Han Y."/>
            <person name="Muzny D."/>
            <person name="Gibbs R."/>
        </authorList>
    </citation>
    <scope>NUCLEOTIDE SEQUENCE [LARGE SCALE GENOMIC DNA]</scope>
    <source>
        <strain evidence="8">Jacobina</strain>
    </source>
</reference>
<dbReference type="PANTHER" id="PTHR23345">
    <property type="entry name" value="VITELLOGENIN-RELATED"/>
    <property type="match status" value="1"/>
</dbReference>
<evidence type="ECO:0000259" key="5">
    <source>
        <dbReference type="PROSITE" id="PS51211"/>
    </source>
</evidence>
<accession>A0A1B0GHJ4</accession>
<keyword evidence="8" id="KW-1185">Reference proteome</keyword>
<dbReference type="EMBL" id="GITU01000749">
    <property type="protein sequence ID" value="MBC1169452.1"/>
    <property type="molecule type" value="Transcribed_RNA"/>
</dbReference>
<reference evidence="7" key="3">
    <citation type="submission" date="2020-05" db="UniProtKB">
        <authorList>
            <consortium name="EnsemblMetazoa"/>
        </authorList>
    </citation>
    <scope>IDENTIFICATION</scope>
    <source>
        <strain evidence="7">Jacobina</strain>
    </source>
</reference>
<proteinExistence type="predicted"/>
<feature type="domain" description="Vitellogenin" evidence="5">
    <location>
        <begin position="41"/>
        <end position="646"/>
    </location>
</feature>
<dbReference type="Gene3D" id="1.25.10.20">
    <property type="entry name" value="Vitellinogen, superhelical"/>
    <property type="match status" value="1"/>
</dbReference>
<dbReference type="InterPro" id="IPR001747">
    <property type="entry name" value="Vitellogenin_N"/>
</dbReference>
<dbReference type="SUPFAM" id="SSF48431">
    <property type="entry name" value="Lipovitellin-phosvitin complex, superhelical domain"/>
    <property type="match status" value="1"/>
</dbReference>
<dbReference type="PANTHER" id="PTHR23345:SF36">
    <property type="entry name" value="APOLIPOPHORINS"/>
    <property type="match status" value="1"/>
</dbReference>
<evidence type="ECO:0000256" key="2">
    <source>
        <dbReference type="ARBA" id="ARBA00023180"/>
    </source>
</evidence>
<dbReference type="Pfam" id="PF09172">
    <property type="entry name" value="Vit_open_b-sht"/>
    <property type="match status" value="1"/>
</dbReference>
<dbReference type="SMART" id="SM01169">
    <property type="entry name" value="DUF1943"/>
    <property type="match status" value="1"/>
</dbReference>
<dbReference type="SMART" id="SM00638">
    <property type="entry name" value="LPD_N"/>
    <property type="match status" value="1"/>
</dbReference>
<feature type="signal peptide" evidence="4">
    <location>
        <begin position="1"/>
        <end position="21"/>
    </location>
</feature>
<dbReference type="InterPro" id="IPR015255">
    <property type="entry name" value="Vitellinogen_open_b-sht"/>
</dbReference>
<dbReference type="InterPro" id="IPR011030">
    <property type="entry name" value="Lipovitellin_superhlx_dom"/>
</dbReference>
<dbReference type="EMBL" id="AJWK01005229">
    <property type="status" value="NOT_ANNOTATED_CDS"/>
    <property type="molecule type" value="Genomic_DNA"/>
</dbReference>
<dbReference type="Gene3D" id="2.20.50.20">
    <property type="entry name" value="Lipovitellin. Chain A, domain 3"/>
    <property type="match status" value="1"/>
</dbReference>
<name>A0A1B0GHJ4_LUTLO</name>
<evidence type="ECO:0000256" key="3">
    <source>
        <dbReference type="PROSITE-ProRule" id="PRU00557"/>
    </source>
</evidence>
<dbReference type="Gene3D" id="2.30.230.10">
    <property type="entry name" value="Lipovitellin, beta-sheet shell regions, chain A"/>
    <property type="match status" value="1"/>
</dbReference>
<dbReference type="Proteomes" id="UP000092461">
    <property type="component" value="Unassembled WGS sequence"/>
</dbReference>
<dbReference type="InterPro" id="IPR015819">
    <property type="entry name" value="Lipid_transp_b-sht_shell"/>
</dbReference>
<evidence type="ECO:0000313" key="8">
    <source>
        <dbReference type="Proteomes" id="UP000092461"/>
    </source>
</evidence>
<keyword evidence="3" id="KW-1015">Disulfide bond</keyword>
<sequence>MARFLAISIVTVALLVAYVAPAAIKGKCNLECSAANNRVKLQPGQVYQYKVESSAGVLLAGVDAIERRVRFEAEASVFAIDKCNFAVTVSKITLHGADDKKFSPAELLTNLAKPVKFALGSENICTQEDDATFSVNIKRAIASAFVNGGEDGSVTDHDIFGTCHSVVSVSQQGGVTIINRARNLNLCSGRETLGHTLSGSVFNEASGIKSTPTLNGDYSSEVRLKGGVVDSATVDEEYRFVAFSTASAGARAKVQTKLRLSGNSKGAPKNVEAATVQRGIAFETPREGGAATSQRLRDVIREAVDSFADGVGANATSQFVDIVRLLRDTGKNDIKTTFQTIVSKSLHERSDLARKIYLDALFRTATGDAVEAIIDLLSGRAFTPQEQRLAMLSMNLVTSLDRDSINSFQKLTPSSPNVLPEALLATGTLVRKYCDQYTCTDEQLDKVLDRFTGHLHQCQPRKKKEEDVIVTALKGIRNTHGYIGRKLVDNVIACTQKNTKSRIRVAAIEALEGVSCEKRVYNNLVQLLDDVAQDPELRLQAYLALTKCPTPQLADHLQKLLDGEEIQQVGAFITSHLASLRATTDPARQTAREVLGRVRTAKRFPFDLRRYSHSRELSYAVDSLGLGASVDSNIIYSHSSFLPRSATVNVTGELFGNAFNVLDLSVRQGNLDSVIERYLGPKGILSSKSPQQLYDFLKKTVEDAHKRTEGLLRGRRDVSKADLNAFAKNVILPNDVTSSDLDLDVSVKFLGNELVFLSLGDDLPTTPDDVAAQLSKIVKEFLDGATKFQRNFEAHALFVDGELSYPTAGGLPLRLTAHATGVVGLETSGAIDIRRLWRDPSQSPVQLKVVPSANLELVGALLVDAYAVTSGIQVSGSVHTSTGADVKVSFQEKPCKVDVKISMPRKKQEIFSINHDIVLYTRERGQQSVSVPLRFSSKRTAFNGCFDQLHRYTGVTFCTDYNVTIPGNTGVAPFPLNGANRIAVWLEVDSSYHFAFSHSHKDESLQYIRFTFDTPDSSDPRTTTLAFESATSPNIFVRAELDSPYRKVMGEAGLANNEKEVALYAKAKDQGNEYIAKIGFTKDEAKREYSPILVVKTPASRDNTALGYSVEGKIKVNDGGGQMRYDLQDIRLKGGYFTSNPLTVSGTVTQRGTAFDTDLKIDHRGDTGTVKGSLQFEANRLNLDLKVKCGWHANVQYKVSYQTNEILNHLELEYGYGSGGSHHIKALQQWRHKYSKYRLEELLFNNELELSHLPLKARLNGNFVDGSVIKYDVGLEYGGKEASSKLDVKLNEKTKGDYAVEADASINKKKLSVIAKRIVQENASKYSNRLFTSTGLSLEANGVIGHRISAQEADIVADAKAQFGEKQQPYVAKFELKLKPQGGNTHGSLSAGKNDLVTFKGTLNRKGNTQDGNMQVTVKEILEGSGDFTATGGNGTATVNLNVLKLSKGIKVVTNFAIEAPIYNVATEVFYDTANGGGRRTLRVDTRNLVESQSFRSNNEVEVFTERYVCNVEGALDGKAGDGVLTGQFDVTLPTGRKLSGSIKREVRPQGDGIRGSNEVAVSDKLPNNQVRSLSLSSQLLNAKWSEKIFQAKHTVVYKDLDGKDVTVKLDLHHKAAKENTRAIDGDLSVAGSLFARSIKVTLRVPEYSQDHADFNVAVKSEKDGDVQLVGRYVIGGRAKANEYDVTFSGSSKGDKARTIEVKSSGSFLTPQVDHGVYDTKWKLSVKTDGKESHVNVAGVANEDHANVKVDLKLHERDPVTVALTYNHEETPDGQSGKCNLEAEVNYAKDEKIHGKAVLKRTEGREIDLHATLETPYEKASNVVFNVKAAKTNEGVVRSAVDVTVNKDTYGLNSAVVLSDANPSVDLVVIYPKKEVKFFAGFARVGEKKYNGKVKIENLLDYNVDATGEIAAASIENFAAKVDIDAPKLKLDKFHGELKSKHQGASKGVEVQASNGGKSILTGFADYTVEQNKTLTVFEAKGNVKFYEKESEAHLKFIHHTLTQAENQETGVSFIVNAHLGPKSIVGELKITDKNVQLKHAACEKQQQCIHLDIQSTISQADLDSFKHQIVVSIDLRKLGYSHEFGLKAETSRKGVELDHTIEMHLQAQDKPQYQYSMYIHSKSAGVVVTLPERTIALEGVFERPETLFGKWDVSGALYLDKKNKPHESVRVGLKAHTKEPKKGSGSFESALTFAHPAIRTLSVTAAGAIDATAHEANVKLNFDVFKTAAKEVVVVGRIANTEKGRAFNVSASVDVTSKHGLDYRASGHAALAPERRAASFQGDAKFAGVQGSALFSITPADLYARITALEEDLFVADAKIGDKSIAGQATIRPFKCTPITMSGSAKGLTEAKVHLSRANLVTVDGEFAINRAASFKINSQKGDIFTAQVTLDQQHFLASKYQMNSYQMRQFLQEVQTTVKQDLENTKKHIEAKVSETRTHIAQQYGNIQKEIPEFDAVAKNIKEELSKILQELEKDPSIKPIIDAAAKICGVVAKTFADLFEVTVQSLKKVSEIITSFYGNLVEIFNARILPSLVEWYAAVEKILHTVYLDTVSLLSGTIERVAKALKDYEEDFNKVAKVSSETIGRFVRGATELLTAVQKEIADLQRLVQDYVASLPGMIYSKRSTTLYSLNTTSLST</sequence>
<organism evidence="7 8">
    <name type="scientific">Lutzomyia longipalpis</name>
    <name type="common">Sand fly</name>
    <dbReference type="NCBI Taxonomy" id="7200"/>
    <lineage>
        <taxon>Eukaryota</taxon>
        <taxon>Metazoa</taxon>
        <taxon>Ecdysozoa</taxon>
        <taxon>Arthropoda</taxon>
        <taxon>Hexapoda</taxon>
        <taxon>Insecta</taxon>
        <taxon>Pterygota</taxon>
        <taxon>Neoptera</taxon>
        <taxon>Endopterygota</taxon>
        <taxon>Diptera</taxon>
        <taxon>Nematocera</taxon>
        <taxon>Psychodoidea</taxon>
        <taxon>Psychodidae</taxon>
        <taxon>Lutzomyia</taxon>
        <taxon>Lutzomyia</taxon>
    </lineage>
</organism>
<dbReference type="InterPro" id="IPR015816">
    <property type="entry name" value="Vitellinogen_b-sht_N"/>
</dbReference>
<dbReference type="InterPro" id="IPR050733">
    <property type="entry name" value="Vitellogenin/Apolipophorin"/>
</dbReference>
<keyword evidence="1 4" id="KW-0732">Signal</keyword>
<dbReference type="Pfam" id="PF01347">
    <property type="entry name" value="Vitellogenin_N"/>
    <property type="match status" value="1"/>
</dbReference>
<protein>
    <submittedName>
        <fullName evidence="6">Putative apolipophorin corethrella appendiculata</fullName>
    </submittedName>
</protein>
<dbReference type="VEuPathDB" id="VectorBase:LLOJ001503"/>
<dbReference type="SUPFAM" id="SSF56968">
    <property type="entry name" value="Lipovitellin-phosvitin complex, beta-sheet shell regions"/>
    <property type="match status" value="2"/>
</dbReference>
<dbReference type="PROSITE" id="PS51211">
    <property type="entry name" value="VITELLOGENIN"/>
    <property type="match status" value="1"/>
</dbReference>
<comment type="caution">
    <text evidence="3">Lacks conserved residue(s) required for the propagation of feature annotation.</text>
</comment>
<feature type="chain" id="PRO_5044555623" evidence="4">
    <location>
        <begin position="22"/>
        <end position="2640"/>
    </location>
</feature>
<dbReference type="GO" id="GO:0005319">
    <property type="term" value="F:lipid transporter activity"/>
    <property type="evidence" value="ECO:0007669"/>
    <property type="project" value="InterPro"/>
</dbReference>
<dbReference type="EnsemblMetazoa" id="LLOJ001503-RA">
    <property type="protein sequence ID" value="LLOJ001503-PA"/>
    <property type="gene ID" value="LLOJ001503"/>
</dbReference>
<dbReference type="VEuPathDB" id="VectorBase:LLONM1_011817"/>
<evidence type="ECO:0000256" key="1">
    <source>
        <dbReference type="ARBA" id="ARBA00022729"/>
    </source>
</evidence>
<keyword evidence="2" id="KW-0325">Glycoprotein</keyword>
<evidence type="ECO:0000256" key="4">
    <source>
        <dbReference type="SAM" id="SignalP"/>
    </source>
</evidence>
<evidence type="ECO:0000313" key="6">
    <source>
        <dbReference type="EMBL" id="MBC1169452.1"/>
    </source>
</evidence>
<reference evidence="6" key="2">
    <citation type="journal article" date="2020" name="BMC">
        <title>Leishmania infection induces a limited differential gene expression in the sand fly midgut.</title>
        <authorList>
            <person name="Coutinho-Abreu I.V."/>
            <person name="Serafim T.D."/>
            <person name="Meneses C."/>
            <person name="Kamhawi S."/>
            <person name="Oliveira F."/>
            <person name="Valenzuela J.G."/>
        </authorList>
    </citation>
    <scope>NUCLEOTIDE SEQUENCE</scope>
    <source>
        <strain evidence="6">Jacobina</strain>
        <tissue evidence="6">Midgut</tissue>
    </source>
</reference>
<feature type="disulfide bond" evidence="3">
    <location>
        <begin position="434"/>
        <end position="439"/>
    </location>
</feature>